<dbReference type="Proteomes" id="UP000886841">
    <property type="component" value="Unassembled WGS sequence"/>
</dbReference>
<dbReference type="GO" id="GO:0046872">
    <property type="term" value="F:metal ion binding"/>
    <property type="evidence" value="ECO:0007669"/>
    <property type="project" value="UniProtKB-KW"/>
</dbReference>
<organism evidence="13 14">
    <name type="scientific">Candidatus Egerieimonas intestinavium</name>
    <dbReference type="NCBI Taxonomy" id="2840777"/>
    <lineage>
        <taxon>Bacteria</taxon>
        <taxon>Bacillati</taxon>
        <taxon>Bacillota</taxon>
        <taxon>Clostridia</taxon>
        <taxon>Lachnospirales</taxon>
        <taxon>Lachnospiraceae</taxon>
        <taxon>Lachnospiraceae incertae sedis</taxon>
        <taxon>Candidatus Egerieimonas</taxon>
    </lineage>
</organism>
<evidence type="ECO:0000256" key="5">
    <source>
        <dbReference type="ARBA" id="ARBA00022692"/>
    </source>
</evidence>
<dbReference type="EC" id="3.4.24.-" evidence="11"/>
<evidence type="ECO:0000256" key="6">
    <source>
        <dbReference type="ARBA" id="ARBA00022801"/>
    </source>
</evidence>
<dbReference type="PANTHER" id="PTHR42837">
    <property type="entry name" value="REGULATOR OF SIGMA-E PROTEASE RSEP"/>
    <property type="match status" value="1"/>
</dbReference>
<dbReference type="Pfam" id="PF17820">
    <property type="entry name" value="PDZ_6"/>
    <property type="match status" value="2"/>
</dbReference>
<feature type="transmembrane region" description="Helical" evidence="11">
    <location>
        <begin position="403"/>
        <end position="421"/>
    </location>
</feature>
<dbReference type="GO" id="GO:0016020">
    <property type="term" value="C:membrane"/>
    <property type="evidence" value="ECO:0007669"/>
    <property type="project" value="UniProtKB-SubCell"/>
</dbReference>
<name>A0A9D1EKM1_9FIRM</name>
<dbReference type="PROSITE" id="PS50106">
    <property type="entry name" value="PDZ"/>
    <property type="match status" value="1"/>
</dbReference>
<dbReference type="GO" id="GO:0004222">
    <property type="term" value="F:metalloendopeptidase activity"/>
    <property type="evidence" value="ECO:0007669"/>
    <property type="project" value="InterPro"/>
</dbReference>
<dbReference type="Pfam" id="PF02163">
    <property type="entry name" value="Peptidase_M50"/>
    <property type="match status" value="1"/>
</dbReference>
<evidence type="ECO:0000259" key="12">
    <source>
        <dbReference type="PROSITE" id="PS50106"/>
    </source>
</evidence>
<gene>
    <name evidence="13" type="primary">rseP</name>
    <name evidence="13" type="ORF">IAB98_09425</name>
</gene>
<evidence type="ECO:0000256" key="3">
    <source>
        <dbReference type="ARBA" id="ARBA00007931"/>
    </source>
</evidence>
<feature type="transmembrane region" description="Helical" evidence="11">
    <location>
        <begin position="350"/>
        <end position="369"/>
    </location>
</feature>
<evidence type="ECO:0000313" key="13">
    <source>
        <dbReference type="EMBL" id="HIR93623.1"/>
    </source>
</evidence>
<evidence type="ECO:0000256" key="10">
    <source>
        <dbReference type="ARBA" id="ARBA00023136"/>
    </source>
</evidence>
<dbReference type="InterPro" id="IPR008915">
    <property type="entry name" value="Peptidase_M50"/>
</dbReference>
<dbReference type="InterPro" id="IPR004387">
    <property type="entry name" value="Pept_M50_Zn"/>
</dbReference>
<accession>A0A9D1EKM1</accession>
<keyword evidence="8 11" id="KW-1133">Transmembrane helix</keyword>
<dbReference type="PANTHER" id="PTHR42837:SF2">
    <property type="entry name" value="MEMBRANE METALLOPROTEASE ARASP2, CHLOROPLASTIC-RELATED"/>
    <property type="match status" value="1"/>
</dbReference>
<comment type="subcellular location">
    <subcellularLocation>
        <location evidence="2">Membrane</location>
        <topology evidence="2">Multi-pass membrane protein</topology>
    </subcellularLocation>
</comment>
<dbReference type="CDD" id="cd06163">
    <property type="entry name" value="S2P-M50_PDZ_RseP-like"/>
    <property type="match status" value="1"/>
</dbReference>
<evidence type="ECO:0000256" key="1">
    <source>
        <dbReference type="ARBA" id="ARBA00001947"/>
    </source>
</evidence>
<comment type="caution">
    <text evidence="13">The sequence shown here is derived from an EMBL/GenBank/DDBJ whole genome shotgun (WGS) entry which is preliminary data.</text>
</comment>
<keyword evidence="4" id="KW-0645">Protease</keyword>
<evidence type="ECO:0000256" key="7">
    <source>
        <dbReference type="ARBA" id="ARBA00022833"/>
    </source>
</evidence>
<protein>
    <recommendedName>
        <fullName evidence="11">Zinc metalloprotease</fullName>
        <ecNumber evidence="11">3.4.24.-</ecNumber>
    </recommendedName>
</protein>
<sequence length="428" mass="47180">MAILITVLIFGLMVLVHELGHFLLAKKNGIGVVEFSIGMGPRLFSVERGGTKYSLKILPLGGSCAMKGELEDVEGEDSFQNKSVGKRIAVVVAGPIFNFFLAFVGAVILVNGVGFDEPEILQVTEGSPAQEAGLETGDVITRYNGKKIYLGRDLELLEYLYGVPDTVELEILRDGEKQVLTFAPNSETRYMLGFHYYETEEPAEISSVELHQPLYEAGVQPGDVITSVNGEPVSSGVELGEYFDAHPMDGSPMTLTYERRGTEKEIQVTPEMAKSTDLGFFYNYYREKSSNPLEVLKYSALEVRYSIVNVYNGLKMLVTGQAGVEDMSGPVGIANMVETNYEAAKSQGTFITWMTMLNLLILLSANLGIVNLLPIPGLDGGRLLFLLVELVRGKRVKEETEGVIHFVGMMLMLALVLYVTFHDFTKFF</sequence>
<evidence type="ECO:0000313" key="14">
    <source>
        <dbReference type="Proteomes" id="UP000886841"/>
    </source>
</evidence>
<evidence type="ECO:0000256" key="4">
    <source>
        <dbReference type="ARBA" id="ARBA00022670"/>
    </source>
</evidence>
<evidence type="ECO:0000256" key="11">
    <source>
        <dbReference type="RuleBase" id="RU362031"/>
    </source>
</evidence>
<dbReference type="SUPFAM" id="SSF50156">
    <property type="entry name" value="PDZ domain-like"/>
    <property type="match status" value="2"/>
</dbReference>
<comment type="cofactor">
    <cofactor evidence="1 11">
        <name>Zn(2+)</name>
        <dbReference type="ChEBI" id="CHEBI:29105"/>
    </cofactor>
</comment>
<reference evidence="13" key="2">
    <citation type="journal article" date="2021" name="PeerJ">
        <title>Extensive microbial diversity within the chicken gut microbiome revealed by metagenomics and culture.</title>
        <authorList>
            <person name="Gilroy R."/>
            <person name="Ravi A."/>
            <person name="Getino M."/>
            <person name="Pursley I."/>
            <person name="Horton D.L."/>
            <person name="Alikhan N.F."/>
            <person name="Baker D."/>
            <person name="Gharbi K."/>
            <person name="Hall N."/>
            <person name="Watson M."/>
            <person name="Adriaenssens E.M."/>
            <person name="Foster-Nyarko E."/>
            <person name="Jarju S."/>
            <person name="Secka A."/>
            <person name="Antonio M."/>
            <person name="Oren A."/>
            <person name="Chaudhuri R.R."/>
            <person name="La Ragione R."/>
            <person name="Hildebrand F."/>
            <person name="Pallen M.J."/>
        </authorList>
    </citation>
    <scope>NUCLEOTIDE SEQUENCE</scope>
    <source>
        <strain evidence="13">ChiSxjej1B13-7041</strain>
    </source>
</reference>
<dbReference type="AlphaFoldDB" id="A0A9D1EKM1"/>
<dbReference type="NCBIfam" id="TIGR00054">
    <property type="entry name" value="RIP metalloprotease RseP"/>
    <property type="match status" value="1"/>
</dbReference>
<keyword evidence="10 11" id="KW-0472">Membrane</keyword>
<evidence type="ECO:0000256" key="9">
    <source>
        <dbReference type="ARBA" id="ARBA00023049"/>
    </source>
</evidence>
<dbReference type="InterPro" id="IPR036034">
    <property type="entry name" value="PDZ_sf"/>
</dbReference>
<evidence type="ECO:0000256" key="2">
    <source>
        <dbReference type="ARBA" id="ARBA00004141"/>
    </source>
</evidence>
<dbReference type="Gene3D" id="2.30.42.10">
    <property type="match status" value="2"/>
</dbReference>
<dbReference type="GO" id="GO:0006508">
    <property type="term" value="P:proteolysis"/>
    <property type="evidence" value="ECO:0007669"/>
    <property type="project" value="UniProtKB-KW"/>
</dbReference>
<dbReference type="EMBL" id="DVHU01000083">
    <property type="protein sequence ID" value="HIR93623.1"/>
    <property type="molecule type" value="Genomic_DNA"/>
</dbReference>
<keyword evidence="7 11" id="KW-0862">Zinc</keyword>
<feature type="domain" description="PDZ" evidence="12">
    <location>
        <begin position="120"/>
        <end position="175"/>
    </location>
</feature>
<feature type="transmembrane region" description="Helical" evidence="11">
    <location>
        <begin position="88"/>
        <end position="110"/>
    </location>
</feature>
<keyword evidence="6 11" id="KW-0378">Hydrolase</keyword>
<proteinExistence type="inferred from homology"/>
<evidence type="ECO:0000256" key="8">
    <source>
        <dbReference type="ARBA" id="ARBA00022989"/>
    </source>
</evidence>
<keyword evidence="11" id="KW-0479">Metal-binding</keyword>
<comment type="similarity">
    <text evidence="3 11">Belongs to the peptidase M50B family.</text>
</comment>
<dbReference type="InterPro" id="IPR001478">
    <property type="entry name" value="PDZ"/>
</dbReference>
<keyword evidence="5 11" id="KW-0812">Transmembrane</keyword>
<dbReference type="InterPro" id="IPR041489">
    <property type="entry name" value="PDZ_6"/>
</dbReference>
<keyword evidence="9 11" id="KW-0482">Metalloprotease</keyword>
<reference evidence="13" key="1">
    <citation type="submission" date="2020-10" db="EMBL/GenBank/DDBJ databases">
        <authorList>
            <person name="Gilroy R."/>
        </authorList>
    </citation>
    <scope>NUCLEOTIDE SEQUENCE</scope>
    <source>
        <strain evidence="13">ChiSxjej1B13-7041</strain>
    </source>
</reference>
<dbReference type="SMART" id="SM00228">
    <property type="entry name" value="PDZ"/>
    <property type="match status" value="2"/>
</dbReference>